<organism evidence="1 2">
    <name type="scientific">Rhodoferax aquaticus</name>
    <dbReference type="NCBI Taxonomy" id="2527691"/>
    <lineage>
        <taxon>Bacteria</taxon>
        <taxon>Pseudomonadati</taxon>
        <taxon>Pseudomonadota</taxon>
        <taxon>Betaproteobacteria</taxon>
        <taxon>Burkholderiales</taxon>
        <taxon>Comamonadaceae</taxon>
        <taxon>Rhodoferax</taxon>
    </lineage>
</organism>
<gene>
    <name evidence="1" type="ORF">EXZ61_14610</name>
</gene>
<evidence type="ECO:0000313" key="1">
    <source>
        <dbReference type="EMBL" id="QDL55299.1"/>
    </source>
</evidence>
<dbReference type="RefSeq" id="WP_142812457.1">
    <property type="nucleotide sequence ID" value="NZ_CP036282.1"/>
</dbReference>
<reference evidence="2" key="2">
    <citation type="journal article" date="2020" name="Int. J. Syst. Evol. Microbiol.">
        <title>Genomic insights into a novel species Rhodoferax aquaticus sp. nov., isolated from freshwater.</title>
        <authorList>
            <person name="Li T."/>
            <person name="Zhuo Y."/>
            <person name="Jin C.Z."/>
            <person name="Wu X."/>
            <person name="Ko S.R."/>
            <person name="Jin F.J."/>
            <person name="Ahn C.Y."/>
            <person name="Oh H.M."/>
            <person name="Lee H.G."/>
            <person name="Jin L."/>
        </authorList>
    </citation>
    <scope>NUCLEOTIDE SEQUENCE [LARGE SCALE GENOMIC DNA]</scope>
    <source>
        <strain evidence="2">Gr-4</strain>
    </source>
</reference>
<name>A0A515ERL7_9BURK</name>
<dbReference type="AlphaFoldDB" id="A0A515ERL7"/>
<evidence type="ECO:0000313" key="2">
    <source>
        <dbReference type="Proteomes" id="UP000317365"/>
    </source>
</evidence>
<proteinExistence type="predicted"/>
<keyword evidence="2" id="KW-1185">Reference proteome</keyword>
<protein>
    <submittedName>
        <fullName evidence="1">Uncharacterized protein</fullName>
    </submittedName>
</protein>
<dbReference type="KEGG" id="rhg:EXZ61_14610"/>
<accession>A0A515ERL7</accession>
<dbReference type="Proteomes" id="UP000317365">
    <property type="component" value="Chromosome"/>
</dbReference>
<sequence length="199" mass="21007">MIYSWPNLNKFEPSLWEWSLQSNTQAFSSPLSGSVQTLEMPGARWRVAFQMNAMSAADSALLRSFLAKLRGQSGRFYLHNMAQPTPRGAAGGTPVVNGAAQTGASLATSGWPASSTVLKEGDFFAVNGELKMATADALSTAGGLATLTFEPPLRSSPGNGLAITTTKPLATFRLEDDSARWSTVAGALSSFAISAIEAW</sequence>
<dbReference type="EMBL" id="CP036282">
    <property type="protein sequence ID" value="QDL55299.1"/>
    <property type="molecule type" value="Genomic_DNA"/>
</dbReference>
<reference evidence="2" key="1">
    <citation type="submission" date="2019-02" db="EMBL/GenBank/DDBJ databases">
        <title>Complete genome sequence of Rhodoferax sp. Gr-4.</title>
        <authorList>
            <person name="Jin L."/>
        </authorList>
    </citation>
    <scope>NUCLEOTIDE SEQUENCE [LARGE SCALE GENOMIC DNA]</scope>
    <source>
        <strain evidence="2">Gr-4</strain>
    </source>
</reference>